<keyword evidence="2" id="KW-0812">Transmembrane</keyword>
<dbReference type="OrthoDB" id="4891185at2759"/>
<proteinExistence type="predicted"/>
<feature type="transmembrane region" description="Helical" evidence="2">
    <location>
        <begin position="261"/>
        <end position="283"/>
    </location>
</feature>
<feature type="region of interest" description="Disordered" evidence="1">
    <location>
        <begin position="335"/>
        <end position="356"/>
    </location>
</feature>
<name>A0A9P7ZDK1_9HYPO</name>
<reference evidence="3" key="1">
    <citation type="journal article" date="2021" name="IMA Fungus">
        <title>Genomic characterization of three marine fungi, including Emericellopsis atlantica sp. nov. with signatures of a generalist lifestyle and marine biomass degradation.</title>
        <authorList>
            <person name="Hagestad O.C."/>
            <person name="Hou L."/>
            <person name="Andersen J.H."/>
            <person name="Hansen E.H."/>
            <person name="Altermark B."/>
            <person name="Li C."/>
            <person name="Kuhnert E."/>
            <person name="Cox R.J."/>
            <person name="Crous P.W."/>
            <person name="Spatafora J.W."/>
            <person name="Lail K."/>
            <person name="Amirebrahimi M."/>
            <person name="Lipzen A."/>
            <person name="Pangilinan J."/>
            <person name="Andreopoulos W."/>
            <person name="Hayes R.D."/>
            <person name="Ng V."/>
            <person name="Grigoriev I.V."/>
            <person name="Jackson S.A."/>
            <person name="Sutton T.D.S."/>
            <person name="Dobson A.D.W."/>
            <person name="Rama T."/>
        </authorList>
    </citation>
    <scope>NUCLEOTIDE SEQUENCE</scope>
    <source>
        <strain evidence="3">TS7</strain>
    </source>
</reference>
<gene>
    <name evidence="3" type="ORF">F5Z01DRAFT_467459</name>
</gene>
<dbReference type="Proteomes" id="UP000887229">
    <property type="component" value="Unassembled WGS sequence"/>
</dbReference>
<evidence type="ECO:0000313" key="3">
    <source>
        <dbReference type="EMBL" id="KAG9249722.1"/>
    </source>
</evidence>
<protein>
    <submittedName>
        <fullName evidence="3">Uncharacterized protein</fullName>
    </submittedName>
</protein>
<dbReference type="RefSeq" id="XP_046113646.1">
    <property type="nucleotide sequence ID" value="XM_046259973.1"/>
</dbReference>
<dbReference type="GeneID" id="70290876"/>
<dbReference type="EMBL" id="MU251293">
    <property type="protein sequence ID" value="KAG9249722.1"/>
    <property type="molecule type" value="Genomic_DNA"/>
</dbReference>
<organism evidence="3 4">
    <name type="scientific">Emericellopsis atlantica</name>
    <dbReference type="NCBI Taxonomy" id="2614577"/>
    <lineage>
        <taxon>Eukaryota</taxon>
        <taxon>Fungi</taxon>
        <taxon>Dikarya</taxon>
        <taxon>Ascomycota</taxon>
        <taxon>Pezizomycotina</taxon>
        <taxon>Sordariomycetes</taxon>
        <taxon>Hypocreomycetidae</taxon>
        <taxon>Hypocreales</taxon>
        <taxon>Bionectriaceae</taxon>
        <taxon>Emericellopsis</taxon>
    </lineage>
</organism>
<dbReference type="AlphaFoldDB" id="A0A9P7ZDK1"/>
<evidence type="ECO:0000313" key="4">
    <source>
        <dbReference type="Proteomes" id="UP000887229"/>
    </source>
</evidence>
<keyword evidence="4" id="KW-1185">Reference proteome</keyword>
<keyword evidence="2" id="KW-1133">Transmembrane helix</keyword>
<evidence type="ECO:0000256" key="1">
    <source>
        <dbReference type="SAM" id="MobiDB-lite"/>
    </source>
</evidence>
<sequence>MAMDMATATTPDTIASKTGAPDIRTAQAAIGARGLVSNLGPLTTTFAPPTDCRTLGLRSAERTEPNLWDQFYAVFGATCSVDDAGDAKTFVPESCYPSAFAEHYNNPDNGVPIAYSPGLACPFGYATACTVVRGQSYSASLLNSSTDLYGLWDMLQEGETAVACCPAGYVCRTDFYGGCESTAASNEVVTVVSYDPECKPSTWVTEIDDIWVDLNGPAQIAEAPQVVLIQGDATATPTSNDSLDDGPPEDGSSAGLSQDGIIAIGVLVPLVALALFAAVVLFLKRGKRFKQPNPSGLGGDAVVEEEVQGSGTTAIARPPHGVIAVQKPELDAALSEMTSSAQNKAAELPGTHPSALASDNAIEEGRLQASGNLSDCQTTQLWGCSNGANYFSP</sequence>
<comment type="caution">
    <text evidence="3">The sequence shown here is derived from an EMBL/GenBank/DDBJ whole genome shotgun (WGS) entry which is preliminary data.</text>
</comment>
<feature type="region of interest" description="Disordered" evidence="1">
    <location>
        <begin position="234"/>
        <end position="254"/>
    </location>
</feature>
<keyword evidence="2" id="KW-0472">Membrane</keyword>
<accession>A0A9P7ZDK1</accession>
<evidence type="ECO:0000256" key="2">
    <source>
        <dbReference type="SAM" id="Phobius"/>
    </source>
</evidence>